<name>A0A830DYB0_9CREN</name>
<evidence type="ECO:0000313" key="7">
    <source>
        <dbReference type="EMBL" id="GGI68549.1"/>
    </source>
</evidence>
<dbReference type="OrthoDB" id="6995at2157"/>
<dbReference type="Proteomes" id="UP001060771">
    <property type="component" value="Chromosome"/>
</dbReference>
<dbReference type="Proteomes" id="UP000657075">
    <property type="component" value="Unassembled WGS sequence"/>
</dbReference>
<dbReference type="SUPFAM" id="SSF54909">
    <property type="entry name" value="Dimeric alpha+beta barrel"/>
    <property type="match status" value="1"/>
</dbReference>
<keyword evidence="9" id="KW-1185">Reference proteome</keyword>
<dbReference type="RefSeq" id="WP_054843168.1">
    <property type="nucleotide sequence ID" value="NZ_AP026830.1"/>
</dbReference>
<dbReference type="InterPro" id="IPR036390">
    <property type="entry name" value="WH_DNA-bd_sf"/>
</dbReference>
<dbReference type="GO" id="GO:0043200">
    <property type="term" value="P:response to amino acid"/>
    <property type="evidence" value="ECO:0007669"/>
    <property type="project" value="TreeGrafter"/>
</dbReference>
<gene>
    <name evidence="7" type="ORF">GCM10007112_01930</name>
    <name evidence="6" type="ORF">Vsou_11110</name>
</gene>
<dbReference type="InterPro" id="IPR036388">
    <property type="entry name" value="WH-like_DNA-bd_sf"/>
</dbReference>
<evidence type="ECO:0000313" key="9">
    <source>
        <dbReference type="Proteomes" id="UP001060771"/>
    </source>
</evidence>
<reference evidence="7" key="2">
    <citation type="submission" date="2020-09" db="EMBL/GenBank/DDBJ databases">
        <authorList>
            <person name="Sun Q."/>
            <person name="Ohkuma M."/>
        </authorList>
    </citation>
    <scope>NUCLEOTIDE SEQUENCE</scope>
    <source>
        <strain evidence="7">JCM 11219</strain>
    </source>
</reference>
<dbReference type="Pfam" id="PF01037">
    <property type="entry name" value="AsnC_trans_reg"/>
    <property type="match status" value="1"/>
</dbReference>
<dbReference type="SUPFAM" id="SSF46785">
    <property type="entry name" value="Winged helix' DNA-binding domain"/>
    <property type="match status" value="1"/>
</dbReference>
<reference evidence="7" key="1">
    <citation type="journal article" date="2014" name="Int. J. Syst. Evol. Microbiol.">
        <title>Complete genome sequence of Corynebacterium casei LMG S-19264T (=DSM 44701T), isolated from a smear-ripened cheese.</title>
        <authorList>
            <consortium name="US DOE Joint Genome Institute (JGI-PGF)"/>
            <person name="Walter F."/>
            <person name="Albersmeier A."/>
            <person name="Kalinowski J."/>
            <person name="Ruckert C."/>
        </authorList>
    </citation>
    <scope>NUCLEOTIDE SEQUENCE</scope>
    <source>
        <strain evidence="7">JCM 11219</strain>
    </source>
</reference>
<organism evidence="7 8">
    <name type="scientific">Vulcanisaeta souniana JCM 11219</name>
    <dbReference type="NCBI Taxonomy" id="1293586"/>
    <lineage>
        <taxon>Archaea</taxon>
        <taxon>Thermoproteota</taxon>
        <taxon>Thermoprotei</taxon>
        <taxon>Thermoproteales</taxon>
        <taxon>Thermoproteaceae</taxon>
        <taxon>Vulcanisaeta</taxon>
    </lineage>
</organism>
<dbReference type="PANTHER" id="PTHR30154:SF34">
    <property type="entry name" value="TRANSCRIPTIONAL REGULATOR AZLB"/>
    <property type="match status" value="1"/>
</dbReference>
<dbReference type="CDD" id="cd00090">
    <property type="entry name" value="HTH_ARSR"/>
    <property type="match status" value="1"/>
</dbReference>
<reference evidence="9" key="3">
    <citation type="submission" date="2022-09" db="EMBL/GenBank/DDBJ databases">
        <title>Complete genome sequence of Vulcanisaeta souniana.</title>
        <authorList>
            <person name="Kato S."/>
            <person name="Itoh T."/>
            <person name="Ohkuma M."/>
        </authorList>
    </citation>
    <scope>NUCLEOTIDE SEQUENCE [LARGE SCALE GENOMIC DNA]</scope>
    <source>
        <strain evidence="9">JCM 11219</strain>
    </source>
</reference>
<dbReference type="GO" id="GO:0043565">
    <property type="term" value="F:sequence-specific DNA binding"/>
    <property type="evidence" value="ECO:0007669"/>
    <property type="project" value="InterPro"/>
</dbReference>
<dbReference type="EMBL" id="BMNM01000001">
    <property type="protein sequence ID" value="GGI68549.1"/>
    <property type="molecule type" value="Genomic_DNA"/>
</dbReference>
<keyword evidence="3" id="KW-0804">Transcription</keyword>
<sequence length="154" mass="17609">MSITEEVDQTDLEILKMLQDDCRITLDEMANKLKISKSTVYYRIKKLERLGIILGCHAKLSPEKMGKDYVAVILVKAKYGPGYHEKIGQKLANIGGVTTVYYIFGEWDFVMQVRASGKDEILRILEQIMNMEEVERTSTLIVAKVIKEDPRLPI</sequence>
<dbReference type="InterPro" id="IPR019887">
    <property type="entry name" value="Tscrpt_reg_AsnC/Lrp_C"/>
</dbReference>
<keyword evidence="1" id="KW-0805">Transcription regulation</keyword>
<dbReference type="AlphaFoldDB" id="A0A830DYB0"/>
<reference evidence="6" key="4">
    <citation type="journal article" date="2023" name="Microbiol. Resour. Announc.">
        <title>Complete Genome Sequence of Vulcanisaeta souniana Strain IC-059, a Hyperthermophilic Archaeon Isolated from Hot Spring Water in Japan.</title>
        <authorList>
            <person name="Kato S."/>
            <person name="Itoh T."/>
            <person name="Wu L."/>
            <person name="Ma J."/>
            <person name="Ohkuma M."/>
        </authorList>
    </citation>
    <scope>NUCLEOTIDE SEQUENCE</scope>
    <source>
        <strain evidence="6">JCM 11219</strain>
    </source>
</reference>
<evidence type="ECO:0000259" key="5">
    <source>
        <dbReference type="PROSITE" id="PS50956"/>
    </source>
</evidence>
<dbReference type="Gene3D" id="1.10.10.10">
    <property type="entry name" value="Winged helix-like DNA-binding domain superfamily/Winged helix DNA-binding domain"/>
    <property type="match status" value="1"/>
</dbReference>
<dbReference type="EMBL" id="AP026830">
    <property type="protein sequence ID" value="BDR92018.1"/>
    <property type="molecule type" value="Genomic_DNA"/>
</dbReference>
<protein>
    <submittedName>
        <fullName evidence="7">ArsR family transcriptional regulator</fullName>
    </submittedName>
</protein>
<dbReference type="Pfam" id="PF13412">
    <property type="entry name" value="HTH_24"/>
    <property type="match status" value="1"/>
</dbReference>
<evidence type="ECO:0000256" key="4">
    <source>
        <dbReference type="ARBA" id="ARBA00029440"/>
    </source>
</evidence>
<dbReference type="InterPro" id="IPR019888">
    <property type="entry name" value="Tscrpt_reg_AsnC-like"/>
</dbReference>
<comment type="pathway">
    <text evidence="4">Amino-acid biosynthesis.</text>
</comment>
<dbReference type="InterPro" id="IPR011008">
    <property type="entry name" value="Dimeric_a/b-barrel"/>
</dbReference>
<evidence type="ECO:0000313" key="8">
    <source>
        <dbReference type="Proteomes" id="UP000657075"/>
    </source>
</evidence>
<dbReference type="PANTHER" id="PTHR30154">
    <property type="entry name" value="LEUCINE-RESPONSIVE REGULATORY PROTEIN"/>
    <property type="match status" value="1"/>
</dbReference>
<dbReference type="Gene3D" id="3.30.70.920">
    <property type="match status" value="1"/>
</dbReference>
<keyword evidence="2" id="KW-0238">DNA-binding</keyword>
<dbReference type="PROSITE" id="PS50956">
    <property type="entry name" value="HTH_ASNC_2"/>
    <property type="match status" value="1"/>
</dbReference>
<proteinExistence type="predicted"/>
<accession>A0A830DYB0</accession>
<dbReference type="GO" id="GO:0005829">
    <property type="term" value="C:cytosol"/>
    <property type="evidence" value="ECO:0007669"/>
    <property type="project" value="TreeGrafter"/>
</dbReference>
<dbReference type="PRINTS" id="PR00033">
    <property type="entry name" value="HTHASNC"/>
</dbReference>
<dbReference type="GeneID" id="76206658"/>
<evidence type="ECO:0000313" key="6">
    <source>
        <dbReference type="EMBL" id="BDR92018.1"/>
    </source>
</evidence>
<dbReference type="InterPro" id="IPR011991">
    <property type="entry name" value="ArsR-like_HTH"/>
</dbReference>
<feature type="domain" description="HTH asnC-type" evidence="5">
    <location>
        <begin position="7"/>
        <end position="68"/>
    </location>
</feature>
<evidence type="ECO:0000256" key="1">
    <source>
        <dbReference type="ARBA" id="ARBA00023015"/>
    </source>
</evidence>
<evidence type="ECO:0000256" key="3">
    <source>
        <dbReference type="ARBA" id="ARBA00023163"/>
    </source>
</evidence>
<dbReference type="SMART" id="SM00344">
    <property type="entry name" value="HTH_ASNC"/>
    <property type="match status" value="1"/>
</dbReference>
<evidence type="ECO:0000256" key="2">
    <source>
        <dbReference type="ARBA" id="ARBA00023125"/>
    </source>
</evidence>
<dbReference type="InterPro" id="IPR000485">
    <property type="entry name" value="AsnC-type_HTH_dom"/>
</dbReference>